<evidence type="ECO:0000256" key="4">
    <source>
        <dbReference type="ARBA" id="ARBA00012105"/>
    </source>
</evidence>
<proteinExistence type="inferred from homology"/>
<dbReference type="PANTHER" id="PTHR22749:SF6">
    <property type="entry name" value="RIBOFLAVIN KINASE"/>
    <property type="match status" value="1"/>
</dbReference>
<evidence type="ECO:0000313" key="14">
    <source>
        <dbReference type="EMBL" id="KAK1927892.1"/>
    </source>
</evidence>
<feature type="non-terminal residue" evidence="14">
    <location>
        <position position="1"/>
    </location>
</feature>
<reference evidence="14" key="1">
    <citation type="submission" date="2023-02" db="EMBL/GenBank/DDBJ databases">
        <title>Identification and recombinant expression of a fungal hydrolase from Papiliotrema laurentii that hydrolyzes apple cutin and clears colloidal polyester polyurethane.</title>
        <authorList>
            <consortium name="DOE Joint Genome Institute"/>
            <person name="Roman V.A."/>
            <person name="Bojanowski C."/>
            <person name="Crable B.R."/>
            <person name="Wagner D.N."/>
            <person name="Hung C.S."/>
            <person name="Nadeau L.J."/>
            <person name="Schratz L."/>
            <person name="Haridas S."/>
            <person name="Pangilinan J."/>
            <person name="Lipzen A."/>
            <person name="Na H."/>
            <person name="Yan M."/>
            <person name="Ng V."/>
            <person name="Grigoriev I.V."/>
            <person name="Spatafora J.W."/>
            <person name="Barlow D."/>
            <person name="Biffinger J."/>
            <person name="Kelley-Loughnane N."/>
            <person name="Varaljay V.A."/>
            <person name="Crookes-Goodson W.J."/>
        </authorList>
    </citation>
    <scope>NUCLEOTIDE SEQUENCE</scope>
    <source>
        <strain evidence="14">5307AH</strain>
    </source>
</reference>
<dbReference type="Proteomes" id="UP001182556">
    <property type="component" value="Unassembled WGS sequence"/>
</dbReference>
<feature type="compositionally biased region" description="Low complexity" evidence="12">
    <location>
        <begin position="12"/>
        <end position="29"/>
    </location>
</feature>
<dbReference type="GO" id="GO:0009398">
    <property type="term" value="P:FMN biosynthetic process"/>
    <property type="evidence" value="ECO:0007669"/>
    <property type="project" value="TreeGrafter"/>
</dbReference>
<evidence type="ECO:0000256" key="7">
    <source>
        <dbReference type="ARBA" id="ARBA00022643"/>
    </source>
</evidence>
<dbReference type="PANTHER" id="PTHR22749">
    <property type="entry name" value="RIBOFLAVIN KINASE/FMN ADENYLYLTRANSFERASE"/>
    <property type="match status" value="1"/>
</dbReference>
<evidence type="ECO:0000256" key="12">
    <source>
        <dbReference type="SAM" id="MobiDB-lite"/>
    </source>
</evidence>
<dbReference type="GO" id="GO:0005739">
    <property type="term" value="C:mitochondrion"/>
    <property type="evidence" value="ECO:0007669"/>
    <property type="project" value="TreeGrafter"/>
</dbReference>
<dbReference type="SMART" id="SM00904">
    <property type="entry name" value="Flavokinase"/>
    <property type="match status" value="1"/>
</dbReference>
<dbReference type="AlphaFoldDB" id="A0AAD9L9W9"/>
<comment type="caution">
    <text evidence="14">The sequence shown here is derived from an EMBL/GenBank/DDBJ whole genome shotgun (WGS) entry which is preliminary data.</text>
</comment>
<keyword evidence="8" id="KW-0808">Transferase</keyword>
<dbReference type="Gene3D" id="2.40.30.30">
    <property type="entry name" value="Riboflavin kinase-like"/>
    <property type="match status" value="1"/>
</dbReference>
<evidence type="ECO:0000256" key="6">
    <source>
        <dbReference type="ARBA" id="ARBA00022630"/>
    </source>
</evidence>
<evidence type="ECO:0000256" key="10">
    <source>
        <dbReference type="ARBA" id="ARBA00022840"/>
    </source>
</evidence>
<dbReference type="GO" id="GO:0009231">
    <property type="term" value="P:riboflavin biosynthetic process"/>
    <property type="evidence" value="ECO:0007669"/>
    <property type="project" value="InterPro"/>
</dbReference>
<evidence type="ECO:0000256" key="2">
    <source>
        <dbReference type="ARBA" id="ARBA00005201"/>
    </source>
</evidence>
<evidence type="ECO:0000256" key="9">
    <source>
        <dbReference type="ARBA" id="ARBA00022741"/>
    </source>
</evidence>
<keyword evidence="6" id="KW-0285">Flavoprotein</keyword>
<feature type="compositionally biased region" description="Polar residues" evidence="12">
    <location>
        <begin position="100"/>
        <end position="114"/>
    </location>
</feature>
<dbReference type="GO" id="GO:0008531">
    <property type="term" value="F:riboflavin kinase activity"/>
    <property type="evidence" value="ECO:0007669"/>
    <property type="project" value="UniProtKB-EC"/>
</dbReference>
<dbReference type="InterPro" id="IPR023468">
    <property type="entry name" value="Riboflavin_kinase"/>
</dbReference>
<keyword evidence="14" id="KW-0418">Kinase</keyword>
<accession>A0AAD9L9W9</accession>
<dbReference type="GO" id="GO:0005524">
    <property type="term" value="F:ATP binding"/>
    <property type="evidence" value="ECO:0007669"/>
    <property type="project" value="UniProtKB-KW"/>
</dbReference>
<sequence length="264" mass="28880">MNNRALPSHLSPLAMTTPTPRRAPMAPLTRDNRPMIVGPEAPEPPYPIELQGVVTKGFGRGARFLGIPTANLPDSSLGPLNDLQLTGIYYGFARVHPSASTPLPTPSISRQASFTHPDGASRPALSSETIAELPPQTAPYPPDSVPGEDTRKRLELKDAQVWPMVMSVGWNPYFKNEKITAEVHIIHPFAHDFYGHDMSVLVLGYIRPELDYVSKEALIDDINTDVKVSLNCLQRPAYAALASSTFFSRLGPVSGKPENKHLNI</sequence>
<comment type="pathway">
    <text evidence="2">Cofactor biosynthesis; FMN biosynthesis; FMN from riboflavin (ATP route): step 1/1.</text>
</comment>
<evidence type="ECO:0000259" key="13">
    <source>
        <dbReference type="SMART" id="SM00904"/>
    </source>
</evidence>
<comment type="function">
    <text evidence="1">Catalyzes the phosphorylation of riboflavin (vitamin B2) to form flavin mononucleotide (FMN) coenzyme.</text>
</comment>
<evidence type="ECO:0000256" key="8">
    <source>
        <dbReference type="ARBA" id="ARBA00022679"/>
    </source>
</evidence>
<dbReference type="EC" id="2.7.1.26" evidence="4"/>
<feature type="domain" description="Riboflavin kinase" evidence="13">
    <location>
        <begin position="43"/>
        <end position="234"/>
    </location>
</feature>
<dbReference type="EMBL" id="JAODAN010000001">
    <property type="protein sequence ID" value="KAK1927892.1"/>
    <property type="molecule type" value="Genomic_DNA"/>
</dbReference>
<keyword evidence="7" id="KW-0288">FMN</keyword>
<gene>
    <name evidence="14" type="ORF">DB88DRAFT_479689</name>
</gene>
<evidence type="ECO:0000313" key="15">
    <source>
        <dbReference type="Proteomes" id="UP001182556"/>
    </source>
</evidence>
<comment type="similarity">
    <text evidence="3">Belongs to the flavokinase family.</text>
</comment>
<name>A0AAD9L9W9_PAPLA</name>
<evidence type="ECO:0000256" key="11">
    <source>
        <dbReference type="ARBA" id="ARBA00029960"/>
    </source>
</evidence>
<keyword evidence="9" id="KW-0547">Nucleotide-binding</keyword>
<dbReference type="InterPro" id="IPR023465">
    <property type="entry name" value="Riboflavin_kinase_dom_sf"/>
</dbReference>
<organism evidence="14 15">
    <name type="scientific">Papiliotrema laurentii</name>
    <name type="common">Cryptococcus laurentii</name>
    <dbReference type="NCBI Taxonomy" id="5418"/>
    <lineage>
        <taxon>Eukaryota</taxon>
        <taxon>Fungi</taxon>
        <taxon>Dikarya</taxon>
        <taxon>Basidiomycota</taxon>
        <taxon>Agaricomycotina</taxon>
        <taxon>Tremellomycetes</taxon>
        <taxon>Tremellales</taxon>
        <taxon>Rhynchogastremaceae</taxon>
        <taxon>Papiliotrema</taxon>
    </lineage>
</organism>
<feature type="region of interest" description="Disordered" evidence="12">
    <location>
        <begin position="100"/>
        <end position="125"/>
    </location>
</feature>
<evidence type="ECO:0000256" key="3">
    <source>
        <dbReference type="ARBA" id="ARBA00010108"/>
    </source>
</evidence>
<keyword evidence="15" id="KW-1185">Reference proteome</keyword>
<protein>
    <recommendedName>
        <fullName evidence="5">Riboflavin kinase</fullName>
        <ecNumber evidence="4">2.7.1.26</ecNumber>
    </recommendedName>
    <alternativeName>
        <fullName evidence="11">Flavin mononucleotide kinase 1</fullName>
    </alternativeName>
</protein>
<feature type="region of interest" description="Disordered" evidence="12">
    <location>
        <begin position="1"/>
        <end position="35"/>
    </location>
</feature>
<dbReference type="Pfam" id="PF01687">
    <property type="entry name" value="Flavokinase"/>
    <property type="match status" value="1"/>
</dbReference>
<evidence type="ECO:0000256" key="1">
    <source>
        <dbReference type="ARBA" id="ARBA00003572"/>
    </source>
</evidence>
<dbReference type="InterPro" id="IPR015865">
    <property type="entry name" value="Riboflavin_kinase_bac/euk"/>
</dbReference>
<evidence type="ECO:0000256" key="5">
    <source>
        <dbReference type="ARBA" id="ARBA00017394"/>
    </source>
</evidence>
<dbReference type="SUPFAM" id="SSF82114">
    <property type="entry name" value="Riboflavin kinase-like"/>
    <property type="match status" value="1"/>
</dbReference>
<keyword evidence="10" id="KW-0067">ATP-binding</keyword>